<comment type="similarity">
    <text evidence="7">Belongs to the fluoride channel Fluc/FEX (TC 1.A.43) family.</text>
</comment>
<sequence>MLGCFIIGLCAASSVLGLATDKALAALPAGHAWQHNLELQIGVRTGYCGSLTTFASWQLELVVLAVQGHKWVEAAMGYLAGIFASIACYMLGMHAALAIDRWLLGERHIMEQLQLYRESQIAQIEGLAPDGGETPAQKLLLQAEPDLPRLMSSQRPTGSVRRELLQRHSRHAAAAGMAAGVQSVELAGGQAANGTHAAAGTAAAAAAVVEPGNMKAQSEDQQQQQQQHPDGKAPEAALTPRSLAASLAGYRTDAAALALLLALTAALAVGTALQRDHSWLRTVWVSCLLGPAGCILRWWLSKWNYTLAGEWAWLPAGTLAANMLGTAVDFGLQAVLQRRGAARLGAGGSLLLAAAQTGFCGSLTTVSTFVTEIVKLAEAIPENFRAYSYAIVSMGGGILLGLTLFAWTIWAP</sequence>
<evidence type="ECO:0000256" key="7">
    <source>
        <dbReference type="ARBA" id="ARBA00035120"/>
    </source>
</evidence>
<comment type="function">
    <text evidence="1">Fluoride channel required for the rapid expulsion of cytoplasmic fluoride.</text>
</comment>
<keyword evidence="4 10" id="KW-0812">Transmembrane</keyword>
<feature type="region of interest" description="Disordered" evidence="9">
    <location>
        <begin position="212"/>
        <end position="235"/>
    </location>
</feature>
<gene>
    <name evidence="12" type="ORF">C2E20_3248</name>
</gene>
<evidence type="ECO:0000256" key="5">
    <source>
        <dbReference type="ARBA" id="ARBA00022989"/>
    </source>
</evidence>
<dbReference type="PANTHER" id="PTHR28259:SF1">
    <property type="entry name" value="FLUORIDE EXPORT PROTEIN 1-RELATED"/>
    <property type="match status" value="1"/>
</dbReference>
<dbReference type="PANTHER" id="PTHR28259">
    <property type="entry name" value="FLUORIDE EXPORT PROTEIN 1-RELATED"/>
    <property type="match status" value="1"/>
</dbReference>
<accession>A0A2P6VHB4</accession>
<proteinExistence type="inferred from homology"/>
<keyword evidence="11" id="KW-0732">Signal</keyword>
<keyword evidence="13" id="KW-1185">Reference proteome</keyword>
<comment type="subcellular location">
    <subcellularLocation>
        <location evidence="2">Cell membrane</location>
        <topology evidence="2">Multi-pass membrane protein</topology>
    </subcellularLocation>
</comment>
<reference evidence="12 13" key="1">
    <citation type="journal article" date="2018" name="Plant J.">
        <title>Genome sequences of Chlorella sorokiniana UTEX 1602 and Micractinium conductrix SAG 241.80: implications to maltose excretion by a green alga.</title>
        <authorList>
            <person name="Arriola M.B."/>
            <person name="Velmurugan N."/>
            <person name="Zhang Y."/>
            <person name="Plunkett M.H."/>
            <person name="Hondzo H."/>
            <person name="Barney B.M."/>
        </authorList>
    </citation>
    <scope>NUCLEOTIDE SEQUENCE [LARGE SCALE GENOMIC DNA]</scope>
    <source>
        <strain evidence="12 13">SAG 241.80</strain>
    </source>
</reference>
<evidence type="ECO:0000256" key="2">
    <source>
        <dbReference type="ARBA" id="ARBA00004651"/>
    </source>
</evidence>
<keyword evidence="3" id="KW-1003">Cell membrane</keyword>
<keyword evidence="5 10" id="KW-1133">Transmembrane helix</keyword>
<comment type="caution">
    <text evidence="12">The sequence shown here is derived from an EMBL/GenBank/DDBJ whole genome shotgun (WGS) entry which is preliminary data.</text>
</comment>
<organism evidence="12 13">
    <name type="scientific">Micractinium conductrix</name>
    <dbReference type="NCBI Taxonomy" id="554055"/>
    <lineage>
        <taxon>Eukaryota</taxon>
        <taxon>Viridiplantae</taxon>
        <taxon>Chlorophyta</taxon>
        <taxon>core chlorophytes</taxon>
        <taxon>Trebouxiophyceae</taxon>
        <taxon>Chlorellales</taxon>
        <taxon>Chlorellaceae</taxon>
        <taxon>Chlorella clade</taxon>
        <taxon>Micractinium</taxon>
    </lineage>
</organism>
<evidence type="ECO:0000256" key="11">
    <source>
        <dbReference type="SAM" id="SignalP"/>
    </source>
</evidence>
<dbReference type="GO" id="GO:1903425">
    <property type="term" value="F:fluoride transmembrane transporter activity"/>
    <property type="evidence" value="ECO:0007669"/>
    <property type="project" value="TreeGrafter"/>
</dbReference>
<dbReference type="AlphaFoldDB" id="A0A2P6VHB4"/>
<keyword evidence="6 10" id="KW-0472">Membrane</keyword>
<dbReference type="OrthoDB" id="409792at2759"/>
<feature type="transmembrane region" description="Helical" evidence="10">
    <location>
        <begin position="78"/>
        <end position="99"/>
    </location>
</feature>
<feature type="signal peptide" evidence="11">
    <location>
        <begin position="1"/>
        <end position="17"/>
    </location>
</feature>
<feature type="transmembrane region" description="Helical" evidence="10">
    <location>
        <begin position="254"/>
        <end position="273"/>
    </location>
</feature>
<name>A0A2P6VHB4_9CHLO</name>
<dbReference type="EMBL" id="LHPF02000007">
    <property type="protein sequence ID" value="PSC73475.1"/>
    <property type="molecule type" value="Genomic_DNA"/>
</dbReference>
<feature type="transmembrane region" description="Helical" evidence="10">
    <location>
        <begin position="280"/>
        <end position="300"/>
    </location>
</feature>
<dbReference type="Proteomes" id="UP000239649">
    <property type="component" value="Unassembled WGS sequence"/>
</dbReference>
<evidence type="ECO:0000256" key="10">
    <source>
        <dbReference type="SAM" id="Phobius"/>
    </source>
</evidence>
<evidence type="ECO:0000256" key="3">
    <source>
        <dbReference type="ARBA" id="ARBA00022475"/>
    </source>
</evidence>
<protein>
    <submittedName>
        <fullName evidence="12">UPF0695 membrane isoform X2</fullName>
    </submittedName>
</protein>
<evidence type="ECO:0000256" key="6">
    <source>
        <dbReference type="ARBA" id="ARBA00023136"/>
    </source>
</evidence>
<evidence type="ECO:0000256" key="1">
    <source>
        <dbReference type="ARBA" id="ARBA00002598"/>
    </source>
</evidence>
<dbReference type="Pfam" id="PF02537">
    <property type="entry name" value="CRCB"/>
    <property type="match status" value="2"/>
</dbReference>
<dbReference type="InterPro" id="IPR003691">
    <property type="entry name" value="FluC"/>
</dbReference>
<evidence type="ECO:0000313" key="13">
    <source>
        <dbReference type="Proteomes" id="UP000239649"/>
    </source>
</evidence>
<evidence type="ECO:0000256" key="8">
    <source>
        <dbReference type="ARBA" id="ARBA00035585"/>
    </source>
</evidence>
<dbReference type="GO" id="GO:0005886">
    <property type="term" value="C:plasma membrane"/>
    <property type="evidence" value="ECO:0007669"/>
    <property type="project" value="UniProtKB-SubCell"/>
</dbReference>
<evidence type="ECO:0000256" key="4">
    <source>
        <dbReference type="ARBA" id="ARBA00022692"/>
    </source>
</evidence>
<comment type="catalytic activity">
    <reaction evidence="8">
        <text>fluoride(in) = fluoride(out)</text>
        <dbReference type="Rhea" id="RHEA:76159"/>
        <dbReference type="ChEBI" id="CHEBI:17051"/>
    </reaction>
    <physiologicalReaction direction="left-to-right" evidence="8">
        <dbReference type="Rhea" id="RHEA:76160"/>
    </physiologicalReaction>
</comment>
<evidence type="ECO:0000256" key="9">
    <source>
        <dbReference type="SAM" id="MobiDB-lite"/>
    </source>
</evidence>
<feature type="chain" id="PRO_5015105541" evidence="11">
    <location>
        <begin position="18"/>
        <end position="412"/>
    </location>
</feature>
<dbReference type="STRING" id="554055.A0A2P6VHB4"/>
<evidence type="ECO:0000313" key="12">
    <source>
        <dbReference type="EMBL" id="PSC73475.1"/>
    </source>
</evidence>
<feature type="transmembrane region" description="Helical" evidence="10">
    <location>
        <begin position="386"/>
        <end position="410"/>
    </location>
</feature>